<dbReference type="InterPro" id="IPR011735">
    <property type="entry name" value="WlaTC/HtrL_glycosyltransf"/>
</dbReference>
<dbReference type="AlphaFoldDB" id="A0A6C0JJL4"/>
<name>A0A6C0JJL4_9ZZZZ</name>
<sequence>MSSNPHDITLITAFFDIGRDKWKNNDFKRTTDFYIKSFLTYLQYPYKMVCYIDDKYIDKVLEFYEKSPFQNKIFIPINQSWLDENIHAWSLVENDRIILKSEQFKEFLKNRLPIMYPNGVPETNVREHLCPENIYPEYNVVNHSKIDFIMHAIQNEYVSTYYTGWTDFGYFNTYHSDGSELPKNILDTGKFDENKISICLRRRILEEDKDPLYTLLYAYELFIGAFYAGPTHIMEKFRELYHESVIDLYKKGISDDDQHIYIQIFVKDPEILKLCIFDGDWPKALSVFQRKD</sequence>
<protein>
    <submittedName>
        <fullName evidence="1">Uncharacterized protein</fullName>
    </submittedName>
</protein>
<evidence type="ECO:0000313" key="1">
    <source>
        <dbReference type="EMBL" id="QHU03978.1"/>
    </source>
</evidence>
<proteinExistence type="predicted"/>
<reference evidence="1" key="1">
    <citation type="journal article" date="2020" name="Nature">
        <title>Giant virus diversity and host interactions through global metagenomics.</title>
        <authorList>
            <person name="Schulz F."/>
            <person name="Roux S."/>
            <person name="Paez-Espino D."/>
            <person name="Jungbluth S."/>
            <person name="Walsh D.A."/>
            <person name="Denef V.J."/>
            <person name="McMahon K.D."/>
            <person name="Konstantinidis K.T."/>
            <person name="Eloe-Fadrosh E.A."/>
            <person name="Kyrpides N.C."/>
            <person name="Woyke T."/>
        </authorList>
    </citation>
    <scope>NUCLEOTIDE SEQUENCE</scope>
    <source>
        <strain evidence="1">GVMAG-M-3300027708-20</strain>
    </source>
</reference>
<organism evidence="1">
    <name type="scientific">viral metagenome</name>
    <dbReference type="NCBI Taxonomy" id="1070528"/>
    <lineage>
        <taxon>unclassified sequences</taxon>
        <taxon>metagenomes</taxon>
        <taxon>organismal metagenomes</taxon>
    </lineage>
</organism>
<accession>A0A6C0JJL4</accession>
<dbReference type="EMBL" id="MN740389">
    <property type="protein sequence ID" value="QHU03978.1"/>
    <property type="molecule type" value="Genomic_DNA"/>
</dbReference>
<dbReference type="Pfam" id="PF09612">
    <property type="entry name" value="HtrL_YibB"/>
    <property type="match status" value="1"/>
</dbReference>